<evidence type="ECO:0000313" key="2">
    <source>
        <dbReference type="EMBL" id="OMO99578.1"/>
    </source>
</evidence>
<keyword evidence="3" id="KW-1185">Reference proteome</keyword>
<feature type="compositionally biased region" description="Basic and acidic residues" evidence="1">
    <location>
        <begin position="1"/>
        <end position="21"/>
    </location>
</feature>
<comment type="caution">
    <text evidence="2">The sequence shown here is derived from an EMBL/GenBank/DDBJ whole genome shotgun (WGS) entry which is preliminary data.</text>
</comment>
<evidence type="ECO:0000313" key="3">
    <source>
        <dbReference type="Proteomes" id="UP000187203"/>
    </source>
</evidence>
<sequence>MEVYHHGHGDAGQSRDNEKPKQGQSSFIKLPYFNSTLQANKSLLTEQLQANFSNTQ</sequence>
<reference evidence="3" key="1">
    <citation type="submission" date="2013-09" db="EMBL/GenBank/DDBJ databases">
        <title>Corchorus olitorius genome sequencing.</title>
        <authorList>
            <person name="Alam M."/>
            <person name="Haque M.S."/>
            <person name="Islam M.S."/>
            <person name="Emdad E.M."/>
            <person name="Islam M.M."/>
            <person name="Ahmed B."/>
            <person name="Halim A."/>
            <person name="Hossen Q.M.M."/>
            <person name="Hossain M.Z."/>
            <person name="Ahmed R."/>
            <person name="Khan M.M."/>
            <person name="Islam R."/>
            <person name="Rashid M.M."/>
            <person name="Khan S.A."/>
            <person name="Rahman M.S."/>
            <person name="Alam M."/>
            <person name="Yahiya A.S."/>
            <person name="Khan M.S."/>
            <person name="Azam M.S."/>
            <person name="Haque T."/>
            <person name="Lashkar M.Z.H."/>
            <person name="Akhand A.I."/>
            <person name="Morshed G."/>
            <person name="Roy S."/>
            <person name="Uddin K.S."/>
            <person name="Rabeya T."/>
            <person name="Hossain A.S."/>
            <person name="Chowdhury A."/>
            <person name="Snigdha A.R."/>
            <person name="Mortoza M.S."/>
            <person name="Matin S.A."/>
            <person name="Hoque S.M.E."/>
            <person name="Islam M.K."/>
            <person name="Roy D.K."/>
            <person name="Haider R."/>
            <person name="Moosa M.M."/>
            <person name="Elias S.M."/>
            <person name="Hasan A.M."/>
            <person name="Jahan S."/>
            <person name="Shafiuddin M."/>
            <person name="Mahmood N."/>
            <person name="Shommy N.S."/>
        </authorList>
    </citation>
    <scope>NUCLEOTIDE SEQUENCE [LARGE SCALE GENOMIC DNA]</scope>
    <source>
        <strain evidence="3">cv. O-4</strain>
    </source>
</reference>
<name>A0A1R3JXI8_9ROSI</name>
<evidence type="ECO:0000256" key="1">
    <source>
        <dbReference type="SAM" id="MobiDB-lite"/>
    </source>
</evidence>
<organism evidence="2 3">
    <name type="scientific">Corchorus olitorius</name>
    <dbReference type="NCBI Taxonomy" id="93759"/>
    <lineage>
        <taxon>Eukaryota</taxon>
        <taxon>Viridiplantae</taxon>
        <taxon>Streptophyta</taxon>
        <taxon>Embryophyta</taxon>
        <taxon>Tracheophyta</taxon>
        <taxon>Spermatophyta</taxon>
        <taxon>Magnoliopsida</taxon>
        <taxon>eudicotyledons</taxon>
        <taxon>Gunneridae</taxon>
        <taxon>Pentapetalae</taxon>
        <taxon>rosids</taxon>
        <taxon>malvids</taxon>
        <taxon>Malvales</taxon>
        <taxon>Malvaceae</taxon>
        <taxon>Grewioideae</taxon>
        <taxon>Apeibeae</taxon>
        <taxon>Corchorus</taxon>
    </lineage>
</organism>
<feature type="region of interest" description="Disordered" evidence="1">
    <location>
        <begin position="1"/>
        <end position="27"/>
    </location>
</feature>
<dbReference type="AlphaFoldDB" id="A0A1R3JXI8"/>
<proteinExistence type="predicted"/>
<accession>A0A1R3JXI8</accession>
<dbReference type="EMBL" id="AWUE01015106">
    <property type="protein sequence ID" value="OMO99578.1"/>
    <property type="molecule type" value="Genomic_DNA"/>
</dbReference>
<dbReference type="Proteomes" id="UP000187203">
    <property type="component" value="Unassembled WGS sequence"/>
</dbReference>
<protein>
    <submittedName>
        <fullName evidence="2">Chloroplastic group IIA intron splicing facilitator CRS1, chloroplastic-like protein</fullName>
    </submittedName>
</protein>
<gene>
    <name evidence="2" type="ORF">COLO4_13210</name>
</gene>